<gene>
    <name evidence="4" type="ORF">SAMN05444354_11458</name>
</gene>
<dbReference type="RefSeq" id="WP_075008916.1">
    <property type="nucleotide sequence ID" value="NZ_FOAP01000014.1"/>
</dbReference>
<feature type="transmembrane region" description="Helical" evidence="2">
    <location>
        <begin position="63"/>
        <end position="86"/>
    </location>
</feature>
<sequence>MDTVNRCGSCQMELRGDGARCWNCSTWRPGAEPLHRGGEGWKLFGVSRAVARRLGLDVALVRVAFLIALAFTGGSALLVYFVLWAFTPPSAMGKSPAQRVMDTFSPPQNARSPGSRIERRI</sequence>
<evidence type="ECO:0000259" key="3">
    <source>
        <dbReference type="Pfam" id="PF04024"/>
    </source>
</evidence>
<keyword evidence="2" id="KW-1133">Transmembrane helix</keyword>
<keyword evidence="2" id="KW-0812">Transmembrane</keyword>
<reference evidence="5" key="1">
    <citation type="submission" date="2016-10" db="EMBL/GenBank/DDBJ databases">
        <authorList>
            <person name="Varghese N."/>
            <person name="Submissions S."/>
        </authorList>
    </citation>
    <scope>NUCLEOTIDE SEQUENCE [LARGE SCALE GENOMIC DNA]</scope>
    <source>
        <strain evidence="5">DSM 17044</strain>
    </source>
</reference>
<evidence type="ECO:0000313" key="4">
    <source>
        <dbReference type="EMBL" id="SEM27581.1"/>
    </source>
</evidence>
<feature type="region of interest" description="Disordered" evidence="1">
    <location>
        <begin position="96"/>
        <end position="121"/>
    </location>
</feature>
<dbReference type="OrthoDB" id="5519632at2"/>
<proteinExistence type="predicted"/>
<evidence type="ECO:0000256" key="2">
    <source>
        <dbReference type="SAM" id="Phobius"/>
    </source>
</evidence>
<name>A0A1H7X1T7_STIAU</name>
<protein>
    <submittedName>
        <fullName evidence="4">Phage shock protein C (PspC) family protein</fullName>
    </submittedName>
</protein>
<dbReference type="AlphaFoldDB" id="A0A1H7X1T7"/>
<dbReference type="Proteomes" id="UP000182719">
    <property type="component" value="Unassembled WGS sequence"/>
</dbReference>
<feature type="domain" description="Phage shock protein PspC N-terminal" evidence="3">
    <location>
        <begin position="33"/>
        <end position="89"/>
    </location>
</feature>
<organism evidence="4 5">
    <name type="scientific">Stigmatella aurantiaca</name>
    <dbReference type="NCBI Taxonomy" id="41"/>
    <lineage>
        <taxon>Bacteria</taxon>
        <taxon>Pseudomonadati</taxon>
        <taxon>Myxococcota</taxon>
        <taxon>Myxococcia</taxon>
        <taxon>Myxococcales</taxon>
        <taxon>Cystobacterineae</taxon>
        <taxon>Archangiaceae</taxon>
        <taxon>Stigmatella</taxon>
    </lineage>
</organism>
<accession>A0A1H7X1T7</accession>
<dbReference type="Pfam" id="PF04024">
    <property type="entry name" value="PspC"/>
    <property type="match status" value="1"/>
</dbReference>
<dbReference type="InterPro" id="IPR007168">
    <property type="entry name" value="Phageshock_PspC_N"/>
</dbReference>
<evidence type="ECO:0000256" key="1">
    <source>
        <dbReference type="SAM" id="MobiDB-lite"/>
    </source>
</evidence>
<keyword evidence="5" id="KW-1185">Reference proteome</keyword>
<keyword evidence="2" id="KW-0472">Membrane</keyword>
<evidence type="ECO:0000313" key="5">
    <source>
        <dbReference type="Proteomes" id="UP000182719"/>
    </source>
</evidence>
<dbReference type="EMBL" id="FOAP01000014">
    <property type="protein sequence ID" value="SEM27581.1"/>
    <property type="molecule type" value="Genomic_DNA"/>
</dbReference>